<dbReference type="CDD" id="cd00093">
    <property type="entry name" value="HTH_XRE"/>
    <property type="match status" value="1"/>
</dbReference>
<feature type="domain" description="HTH cro/C1-type" evidence="1">
    <location>
        <begin position="21"/>
        <end position="77"/>
    </location>
</feature>
<name>A0A075UPB9_9PSEU</name>
<dbReference type="STRING" id="208439.AJAP_15820"/>
<gene>
    <name evidence="2" type="ORF">AJAP_15820</name>
</gene>
<dbReference type="AlphaFoldDB" id="A0A075UPB9"/>
<dbReference type="Proteomes" id="UP000028492">
    <property type="component" value="Chromosome"/>
</dbReference>
<dbReference type="GO" id="GO:0003677">
    <property type="term" value="F:DNA binding"/>
    <property type="evidence" value="ECO:0007669"/>
    <property type="project" value="InterPro"/>
</dbReference>
<proteinExistence type="predicted"/>
<dbReference type="InterPro" id="IPR001387">
    <property type="entry name" value="Cro/C1-type_HTH"/>
</dbReference>
<accession>A0A075UPB9</accession>
<dbReference type="EMBL" id="CP008953">
    <property type="protein sequence ID" value="AIG76037.1"/>
    <property type="molecule type" value="Genomic_DNA"/>
</dbReference>
<sequence length="256" mass="27145">MPRPERPLESDGGVVCEFAAALRRLRQEAGTPPYRQLATRAHYSASTLAAAAAGKQLPTLPVTRAFAAACGADPDEWEQRWRDAYVASSAESPAPTGGDRIESARFPPTVPARAVRRTEILAAAACLAVLAVLTTAASDDRVPATAPVPLSAQHTATHIRGDLRVSSTDGRRAALTEGDGVIRLWDTQDITAPRPAATITTEVPPSALRLADDGATLIATVPHRPLSKPAEHERRWNIADLDHPREISTGSPVASI</sequence>
<dbReference type="InterPro" id="IPR010982">
    <property type="entry name" value="Lambda_DNA-bd_dom_sf"/>
</dbReference>
<dbReference type="RefSeq" id="WP_148311510.1">
    <property type="nucleotide sequence ID" value="NZ_CP008953.1"/>
</dbReference>
<dbReference type="SMART" id="SM00530">
    <property type="entry name" value="HTH_XRE"/>
    <property type="match status" value="1"/>
</dbReference>
<dbReference type="InterPro" id="IPR011048">
    <property type="entry name" value="Haem_d1_sf"/>
</dbReference>
<dbReference type="Gene3D" id="1.10.260.40">
    <property type="entry name" value="lambda repressor-like DNA-binding domains"/>
    <property type="match status" value="1"/>
</dbReference>
<dbReference type="KEGG" id="aja:AJAP_15820"/>
<organism evidence="2 3">
    <name type="scientific">Amycolatopsis japonica</name>
    <dbReference type="NCBI Taxonomy" id="208439"/>
    <lineage>
        <taxon>Bacteria</taxon>
        <taxon>Bacillati</taxon>
        <taxon>Actinomycetota</taxon>
        <taxon>Actinomycetes</taxon>
        <taxon>Pseudonocardiales</taxon>
        <taxon>Pseudonocardiaceae</taxon>
        <taxon>Amycolatopsis</taxon>
        <taxon>Amycolatopsis japonica group</taxon>
    </lineage>
</organism>
<evidence type="ECO:0000259" key="1">
    <source>
        <dbReference type="SMART" id="SM00530"/>
    </source>
</evidence>
<keyword evidence="3" id="KW-1185">Reference proteome</keyword>
<dbReference type="eggNOG" id="COG1672">
    <property type="taxonomic scope" value="Bacteria"/>
</dbReference>
<evidence type="ECO:0000313" key="3">
    <source>
        <dbReference type="Proteomes" id="UP000028492"/>
    </source>
</evidence>
<protein>
    <recommendedName>
        <fullName evidence="1">HTH cro/C1-type domain-containing protein</fullName>
    </recommendedName>
</protein>
<dbReference type="Pfam" id="PF13560">
    <property type="entry name" value="HTH_31"/>
    <property type="match status" value="1"/>
</dbReference>
<reference evidence="2 3" key="1">
    <citation type="journal article" date="2014" name="J. Biotechnol.">
        <title>Complete genome sequence of the actinobacterium Amycolatopsis japonica MG417-CF17(T) (=DSM 44213T) producing (S,S)-N,N'-ethylenediaminedisuccinic acid.</title>
        <authorList>
            <person name="Stegmann E."/>
            <person name="Albersmeier A."/>
            <person name="Spohn M."/>
            <person name="Gert H."/>
            <person name="Weber T."/>
            <person name="Wohlleben W."/>
            <person name="Kalinowski J."/>
            <person name="Ruckert C."/>
        </authorList>
    </citation>
    <scope>NUCLEOTIDE SEQUENCE [LARGE SCALE GENOMIC DNA]</scope>
    <source>
        <strain evidence="3">MG417-CF17 (DSM 44213)</strain>
    </source>
</reference>
<evidence type="ECO:0000313" key="2">
    <source>
        <dbReference type="EMBL" id="AIG76037.1"/>
    </source>
</evidence>
<dbReference type="SUPFAM" id="SSF51004">
    <property type="entry name" value="C-terminal (heme d1) domain of cytochrome cd1-nitrite reductase"/>
    <property type="match status" value="1"/>
</dbReference>
<dbReference type="SUPFAM" id="SSF47413">
    <property type="entry name" value="lambda repressor-like DNA-binding domains"/>
    <property type="match status" value="1"/>
</dbReference>
<dbReference type="HOGENOM" id="CLU_1084340_0_0_11"/>